<organism evidence="2 3">
    <name type="scientific">Caenorhabditis tropicalis</name>
    <dbReference type="NCBI Taxonomy" id="1561998"/>
    <lineage>
        <taxon>Eukaryota</taxon>
        <taxon>Metazoa</taxon>
        <taxon>Ecdysozoa</taxon>
        <taxon>Nematoda</taxon>
        <taxon>Chromadorea</taxon>
        <taxon>Rhabditida</taxon>
        <taxon>Rhabditina</taxon>
        <taxon>Rhabditomorpha</taxon>
        <taxon>Rhabditoidea</taxon>
        <taxon>Rhabditidae</taxon>
        <taxon>Peloderinae</taxon>
        <taxon>Caenorhabditis</taxon>
    </lineage>
</organism>
<evidence type="ECO:0000256" key="1">
    <source>
        <dbReference type="SAM" id="MobiDB-lite"/>
    </source>
</evidence>
<dbReference type="WBParaSite" id="Csp11.Scaffold629.g13391.t1">
    <property type="protein sequence ID" value="Csp11.Scaffold629.g13391.t1"/>
    <property type="gene ID" value="Csp11.Scaffold629.g13391"/>
</dbReference>
<evidence type="ECO:0000313" key="2">
    <source>
        <dbReference type="Proteomes" id="UP000095282"/>
    </source>
</evidence>
<keyword evidence="2" id="KW-1185">Reference proteome</keyword>
<name>A0A1I7TZM5_9PELO</name>
<proteinExistence type="predicted"/>
<dbReference type="Proteomes" id="UP000095282">
    <property type="component" value="Unplaced"/>
</dbReference>
<dbReference type="AlphaFoldDB" id="A0A1I7TZM5"/>
<accession>A0A1I7TZM5</accession>
<sequence length="96" mass="10879">MKTFCIPLNKLSSSTQSSPSSSSSLKSSFHTRLFELSVDRHANRGHKKANVSVSTLRLILESFQIGRDSTVRLFKIRRKKRIRVECKGFVIPSMVP</sequence>
<feature type="compositionally biased region" description="Low complexity" evidence="1">
    <location>
        <begin position="12"/>
        <end position="26"/>
    </location>
</feature>
<evidence type="ECO:0000313" key="3">
    <source>
        <dbReference type="WBParaSite" id="Csp11.Scaffold629.g13391.t1"/>
    </source>
</evidence>
<protein>
    <submittedName>
        <fullName evidence="3">SPK domain-containing protein</fullName>
    </submittedName>
</protein>
<feature type="region of interest" description="Disordered" evidence="1">
    <location>
        <begin position="1"/>
        <end position="26"/>
    </location>
</feature>
<reference evidence="3" key="1">
    <citation type="submission" date="2016-11" db="UniProtKB">
        <authorList>
            <consortium name="WormBaseParasite"/>
        </authorList>
    </citation>
    <scope>IDENTIFICATION</scope>
</reference>